<sequence length="244" mass="26931">MVTRVGARPAVAASSSHPHVWERSQVDHDAGVFNARKRPQPGDCPVDNNPAHGSSKRIKHSPIDNLGTNPTEPHRGHLAAIRLTKCALEELDRRNTQVNKASSTHQEVPGRIDSHGASRLTSSHDAYLPAAEFVANSRRGILEELRQFARLGGPDLSDIRGSHIPIPRLRPELSMSQPKPLPGGRERPSDPLPGKEVDEEGEEEVDVEELDDEDLDSEELDELEMMQRTTIIVLMAALVILYDL</sequence>
<feature type="region of interest" description="Disordered" evidence="1">
    <location>
        <begin position="36"/>
        <end position="74"/>
    </location>
</feature>
<reference evidence="2" key="1">
    <citation type="submission" date="2023-01" db="EMBL/GenBank/DDBJ databases">
        <title>Exophiala dermititidis isolated from Cystic Fibrosis Patient.</title>
        <authorList>
            <person name="Kurbessoian T."/>
            <person name="Crocker A."/>
            <person name="Murante D."/>
            <person name="Hogan D.A."/>
            <person name="Stajich J.E."/>
        </authorList>
    </citation>
    <scope>NUCLEOTIDE SEQUENCE</scope>
    <source>
        <strain evidence="2">Ex8</strain>
    </source>
</reference>
<dbReference type="EMBL" id="JAJGCB010000001">
    <property type="protein sequence ID" value="KAJ8995974.1"/>
    <property type="molecule type" value="Genomic_DNA"/>
</dbReference>
<protein>
    <submittedName>
        <fullName evidence="2">Uncharacterized protein</fullName>
    </submittedName>
</protein>
<proteinExistence type="predicted"/>
<evidence type="ECO:0000313" key="2">
    <source>
        <dbReference type="EMBL" id="KAJ8995974.1"/>
    </source>
</evidence>
<feature type="compositionally biased region" description="Acidic residues" evidence="1">
    <location>
        <begin position="197"/>
        <end position="218"/>
    </location>
</feature>
<name>A0AAN6F414_EXODE</name>
<comment type="caution">
    <text evidence="2">The sequence shown here is derived from an EMBL/GenBank/DDBJ whole genome shotgun (WGS) entry which is preliminary data.</text>
</comment>
<feature type="region of interest" description="Disordered" evidence="1">
    <location>
        <begin position="162"/>
        <end position="218"/>
    </location>
</feature>
<dbReference type="AlphaFoldDB" id="A0AAN6F414"/>
<accession>A0AAN6F414</accession>
<organism evidence="2 3">
    <name type="scientific">Exophiala dermatitidis</name>
    <name type="common">Black yeast-like fungus</name>
    <name type="synonym">Wangiella dermatitidis</name>
    <dbReference type="NCBI Taxonomy" id="5970"/>
    <lineage>
        <taxon>Eukaryota</taxon>
        <taxon>Fungi</taxon>
        <taxon>Dikarya</taxon>
        <taxon>Ascomycota</taxon>
        <taxon>Pezizomycotina</taxon>
        <taxon>Eurotiomycetes</taxon>
        <taxon>Chaetothyriomycetidae</taxon>
        <taxon>Chaetothyriales</taxon>
        <taxon>Herpotrichiellaceae</taxon>
        <taxon>Exophiala</taxon>
    </lineage>
</organism>
<gene>
    <name evidence="2" type="ORF">HRR80_000721</name>
</gene>
<evidence type="ECO:0000256" key="1">
    <source>
        <dbReference type="SAM" id="MobiDB-lite"/>
    </source>
</evidence>
<evidence type="ECO:0000313" key="3">
    <source>
        <dbReference type="Proteomes" id="UP001161757"/>
    </source>
</evidence>
<feature type="compositionally biased region" description="Basic and acidic residues" evidence="1">
    <location>
        <begin position="184"/>
        <end position="196"/>
    </location>
</feature>
<dbReference type="Proteomes" id="UP001161757">
    <property type="component" value="Unassembled WGS sequence"/>
</dbReference>